<feature type="compositionally biased region" description="Polar residues" evidence="1">
    <location>
        <begin position="154"/>
        <end position="168"/>
    </location>
</feature>
<feature type="compositionally biased region" description="Basic and acidic residues" evidence="1">
    <location>
        <begin position="468"/>
        <end position="481"/>
    </location>
</feature>
<feature type="compositionally biased region" description="Basic and acidic residues" evidence="1">
    <location>
        <begin position="204"/>
        <end position="218"/>
    </location>
</feature>
<feature type="compositionally biased region" description="Polar residues" evidence="1">
    <location>
        <begin position="482"/>
        <end position="495"/>
    </location>
</feature>
<dbReference type="Proteomes" id="UP001165083">
    <property type="component" value="Unassembled WGS sequence"/>
</dbReference>
<dbReference type="OrthoDB" id="168437at2759"/>
<reference evidence="2" key="1">
    <citation type="submission" date="2023-04" db="EMBL/GenBank/DDBJ databases">
        <title>Phytophthora lilii NBRC 32176.</title>
        <authorList>
            <person name="Ichikawa N."/>
            <person name="Sato H."/>
            <person name="Tonouchi N."/>
        </authorList>
    </citation>
    <scope>NUCLEOTIDE SEQUENCE</scope>
    <source>
        <strain evidence="2">NBRC 32176</strain>
    </source>
</reference>
<feature type="compositionally biased region" description="Basic residues" evidence="1">
    <location>
        <begin position="70"/>
        <end position="85"/>
    </location>
</feature>
<feature type="compositionally biased region" description="Polar residues" evidence="1">
    <location>
        <begin position="260"/>
        <end position="278"/>
    </location>
</feature>
<keyword evidence="3" id="KW-1185">Reference proteome</keyword>
<feature type="region of interest" description="Disordered" evidence="1">
    <location>
        <begin position="378"/>
        <end position="574"/>
    </location>
</feature>
<feature type="compositionally biased region" description="Polar residues" evidence="1">
    <location>
        <begin position="378"/>
        <end position="401"/>
    </location>
</feature>
<feature type="region of interest" description="Disordered" evidence="1">
    <location>
        <begin position="25"/>
        <end position="185"/>
    </location>
</feature>
<feature type="region of interest" description="Disordered" evidence="1">
    <location>
        <begin position="204"/>
        <end position="313"/>
    </location>
</feature>
<feature type="compositionally biased region" description="Basic and acidic residues" evidence="1">
    <location>
        <begin position="142"/>
        <end position="152"/>
    </location>
</feature>
<evidence type="ECO:0000256" key="1">
    <source>
        <dbReference type="SAM" id="MobiDB-lite"/>
    </source>
</evidence>
<comment type="caution">
    <text evidence="2">The sequence shown here is derived from an EMBL/GenBank/DDBJ whole genome shotgun (WGS) entry which is preliminary data.</text>
</comment>
<gene>
    <name evidence="2" type="ORF">Plil01_000578600</name>
</gene>
<feature type="compositionally biased region" description="Polar residues" evidence="1">
    <location>
        <begin position="409"/>
        <end position="428"/>
    </location>
</feature>
<name>A0A9W6TPA7_9STRA</name>
<protein>
    <submittedName>
        <fullName evidence="2">Unnamed protein product</fullName>
    </submittedName>
</protein>
<sequence length="574" mass="61806">MFDEFDLNAAADGLFHPASTIEAFTEHDAKYRQEIQQPSEKPHSGPRRVRSGSEYPPSRENHRLPALHSGKTKRDRLSARPKAKIHSSANSGSAPASMATASSLSKLLTPDGGKCGLSTTHSDSNLYAPRRQDTVPSSADRNALDFYERELDGDNNNPHRSPVVNASPTIGELGNNEVVDSGSSVVPPLDFSLARKFEELKRIMKSNREKHNSARQDSEQLSNEVRSKEPPPAHSASATVVADAKSSSRCNSSGRRSAIRATSSGSSVVGETASQLKMNSKKRSTPSARATTDMNTGSSGTKRTLAHHAPEAANRIVSSTVAVVKAPSRPNKDTKVRSGVSLSDLKAEHREALQMLKELGGPLDPDYLLTDVDLISTKGNRVGRSNSRMTGMSRPSKSTLSLARETSHKNISNQVQSRGPTPPTSANYGVSMVTKLRESISSGRGPSRESSPRTSSPNEKASSPISSDCKDVSNRGNEKTPAHSNQTHTGNSTANIDKARAVEANDSTDAGKSESLPPPLTPNTNTSDPWNKYEDDIVDDEDEDNEVEHDASTEVKGALTSGDRYSDEDFESDW</sequence>
<evidence type="ECO:0000313" key="3">
    <source>
        <dbReference type="Proteomes" id="UP001165083"/>
    </source>
</evidence>
<evidence type="ECO:0000313" key="2">
    <source>
        <dbReference type="EMBL" id="GMF16317.1"/>
    </source>
</evidence>
<proteinExistence type="predicted"/>
<feature type="compositionally biased region" description="Polar residues" evidence="1">
    <location>
        <begin position="87"/>
        <end position="106"/>
    </location>
</feature>
<feature type="compositionally biased region" description="Acidic residues" evidence="1">
    <location>
        <begin position="536"/>
        <end position="547"/>
    </location>
</feature>
<feature type="compositionally biased region" description="Polar residues" evidence="1">
    <location>
        <begin position="457"/>
        <end position="466"/>
    </location>
</feature>
<dbReference type="AlphaFoldDB" id="A0A9W6TPA7"/>
<dbReference type="EMBL" id="BSXW01000249">
    <property type="protein sequence ID" value="GMF16317.1"/>
    <property type="molecule type" value="Genomic_DNA"/>
</dbReference>
<feature type="compositionally biased region" description="Low complexity" evidence="1">
    <location>
        <begin position="247"/>
        <end position="256"/>
    </location>
</feature>
<organism evidence="2 3">
    <name type="scientific">Phytophthora lilii</name>
    <dbReference type="NCBI Taxonomy" id="2077276"/>
    <lineage>
        <taxon>Eukaryota</taxon>
        <taxon>Sar</taxon>
        <taxon>Stramenopiles</taxon>
        <taxon>Oomycota</taxon>
        <taxon>Peronosporomycetes</taxon>
        <taxon>Peronosporales</taxon>
        <taxon>Peronosporaceae</taxon>
        <taxon>Phytophthora</taxon>
    </lineage>
</organism>
<accession>A0A9W6TPA7</accession>
<feature type="compositionally biased region" description="Polar residues" evidence="1">
    <location>
        <begin position="285"/>
        <end position="302"/>
    </location>
</feature>